<evidence type="ECO:0000313" key="2">
    <source>
        <dbReference type="EMBL" id="MPM50023.1"/>
    </source>
</evidence>
<sequence>MRALPNPTPYIEYTDVNGNPVMFKGGSLSKSVLVNAPGIKAAIDDGILNIPFQVTGFRTVFFDSMGNAIPEISNGSRFSERQKEQIRRLQHGKYFYISGVKAIGPDGLEREIAVIEVRVS</sequence>
<dbReference type="InterPro" id="IPR022719">
    <property type="entry name" value="Motility-assoc_prot_GldM_C"/>
</dbReference>
<dbReference type="Pfam" id="PF12080">
    <property type="entry name" value="GldM_4th"/>
    <property type="match status" value="1"/>
</dbReference>
<protein>
    <recommendedName>
        <fullName evidence="1">Gliding motility-associated protein GldM C-terminal domain-containing protein</fullName>
    </recommendedName>
</protein>
<evidence type="ECO:0000259" key="1">
    <source>
        <dbReference type="Pfam" id="PF12080"/>
    </source>
</evidence>
<organism evidence="2">
    <name type="scientific">bioreactor metagenome</name>
    <dbReference type="NCBI Taxonomy" id="1076179"/>
    <lineage>
        <taxon>unclassified sequences</taxon>
        <taxon>metagenomes</taxon>
        <taxon>ecological metagenomes</taxon>
    </lineage>
</organism>
<comment type="caution">
    <text evidence="2">The sequence shown here is derived from an EMBL/GenBank/DDBJ whole genome shotgun (WGS) entry which is preliminary data.</text>
</comment>
<reference evidence="2" key="1">
    <citation type="submission" date="2019-08" db="EMBL/GenBank/DDBJ databases">
        <authorList>
            <person name="Kucharzyk K."/>
            <person name="Murdoch R.W."/>
            <person name="Higgins S."/>
            <person name="Loffler F."/>
        </authorList>
    </citation>
    <scope>NUCLEOTIDE SEQUENCE</scope>
</reference>
<name>A0A645AGQ7_9ZZZZ</name>
<dbReference type="EMBL" id="VSSQ01012780">
    <property type="protein sequence ID" value="MPM50023.1"/>
    <property type="molecule type" value="Genomic_DNA"/>
</dbReference>
<dbReference type="AlphaFoldDB" id="A0A645AGQ7"/>
<accession>A0A645AGQ7</accession>
<gene>
    <name evidence="2" type="ORF">SDC9_96757</name>
</gene>
<proteinExistence type="predicted"/>
<feature type="domain" description="Gliding motility-associated protein GldM C-terminal" evidence="1">
    <location>
        <begin position="5"/>
        <end position="119"/>
    </location>
</feature>